<feature type="compositionally biased region" description="Basic and acidic residues" evidence="1">
    <location>
        <begin position="233"/>
        <end position="242"/>
    </location>
</feature>
<dbReference type="Proteomes" id="UP000237631">
    <property type="component" value="Unassembled WGS sequence"/>
</dbReference>
<organism evidence="2 3">
    <name type="scientific">Cercospora berteroae</name>
    <dbReference type="NCBI Taxonomy" id="357750"/>
    <lineage>
        <taxon>Eukaryota</taxon>
        <taxon>Fungi</taxon>
        <taxon>Dikarya</taxon>
        <taxon>Ascomycota</taxon>
        <taxon>Pezizomycotina</taxon>
        <taxon>Dothideomycetes</taxon>
        <taxon>Dothideomycetidae</taxon>
        <taxon>Mycosphaerellales</taxon>
        <taxon>Mycosphaerellaceae</taxon>
        <taxon>Cercospora</taxon>
    </lineage>
</organism>
<feature type="region of interest" description="Disordered" evidence="1">
    <location>
        <begin position="1"/>
        <end position="39"/>
    </location>
</feature>
<accession>A0A2S6BZ34</accession>
<dbReference type="OrthoDB" id="3646695at2759"/>
<name>A0A2S6BZ34_9PEZI</name>
<evidence type="ECO:0000256" key="1">
    <source>
        <dbReference type="SAM" id="MobiDB-lite"/>
    </source>
</evidence>
<evidence type="ECO:0000313" key="2">
    <source>
        <dbReference type="EMBL" id="PPJ52738.1"/>
    </source>
</evidence>
<feature type="compositionally biased region" description="Basic and acidic residues" evidence="1">
    <location>
        <begin position="95"/>
        <end position="138"/>
    </location>
</feature>
<evidence type="ECO:0000313" key="3">
    <source>
        <dbReference type="Proteomes" id="UP000237631"/>
    </source>
</evidence>
<reference evidence="3" key="1">
    <citation type="journal article" date="2017" name="bioRxiv">
        <title>Conservation of a gene cluster reveals novel cercosporin biosynthetic mechanisms and extends production to the genus Colletotrichum.</title>
        <authorList>
            <person name="de Jonge R."/>
            <person name="Ebert M.K."/>
            <person name="Huitt-Roehl C.R."/>
            <person name="Pal P."/>
            <person name="Suttle J.C."/>
            <person name="Spanner R.E."/>
            <person name="Neubauer J.D."/>
            <person name="Jurick W.M.II."/>
            <person name="Stott K.A."/>
            <person name="Secor G.A."/>
            <person name="Thomma B.P.H.J."/>
            <person name="Van de Peer Y."/>
            <person name="Townsend C.A."/>
            <person name="Bolton M.D."/>
        </authorList>
    </citation>
    <scope>NUCLEOTIDE SEQUENCE [LARGE SCALE GENOMIC DNA]</scope>
    <source>
        <strain evidence="3">CBS538.71</strain>
    </source>
</reference>
<dbReference type="AlphaFoldDB" id="A0A2S6BZ34"/>
<proteinExistence type="predicted"/>
<comment type="caution">
    <text evidence="2">The sequence shown here is derived from an EMBL/GenBank/DDBJ whole genome shotgun (WGS) entry which is preliminary data.</text>
</comment>
<feature type="region of interest" description="Disordered" evidence="1">
    <location>
        <begin position="80"/>
        <end position="150"/>
    </location>
</feature>
<feature type="region of interest" description="Disordered" evidence="1">
    <location>
        <begin position="193"/>
        <end position="242"/>
    </location>
</feature>
<feature type="compositionally biased region" description="Polar residues" evidence="1">
    <location>
        <begin position="80"/>
        <end position="94"/>
    </location>
</feature>
<sequence>MAQHDFDEIRRTASQDKRPDEMEAARKDQAEEIRVEDAEKTRHLAAGIDDILDLIRPEDSEKPHIQEKLRKLCAMLPSTGEGQQVPNFPTTSSKKMTDDILRQREIEERARGVDQNKQPSEKRESQHVRAIIKDEGPSRKKKRQIQDPLWTGIRPGSLYARYLAVKWNKRDVSVGSVMDKSMDDSALDENWSVTATTGRRTHKLPRPETPELRSAASRDMNVSSAETFGRAVWDGDRKQAGE</sequence>
<dbReference type="EMBL" id="PNEN01001668">
    <property type="protein sequence ID" value="PPJ52738.1"/>
    <property type="molecule type" value="Genomic_DNA"/>
</dbReference>
<protein>
    <submittedName>
        <fullName evidence="2">Uncharacterized protein</fullName>
    </submittedName>
</protein>
<keyword evidence="3" id="KW-1185">Reference proteome</keyword>
<gene>
    <name evidence="2" type="ORF">CBER1_11346</name>
</gene>